<dbReference type="EMBL" id="BSPX01000139">
    <property type="protein sequence ID" value="GLT24726.1"/>
    <property type="molecule type" value="Genomic_DNA"/>
</dbReference>
<proteinExistence type="inferred from homology"/>
<dbReference type="Gene3D" id="3.30.420.40">
    <property type="match status" value="3"/>
</dbReference>
<dbReference type="InterPro" id="IPR018181">
    <property type="entry name" value="Heat_shock_70_CS"/>
</dbReference>
<dbReference type="InterPro" id="IPR013126">
    <property type="entry name" value="Hsp_70_fam"/>
</dbReference>
<keyword evidence="5" id="KW-1185">Reference proteome</keyword>
<organism evidence="4 5">
    <name type="scientific">Zoogloea oryzae</name>
    <dbReference type="NCBI Taxonomy" id="310767"/>
    <lineage>
        <taxon>Bacteria</taxon>
        <taxon>Pseudomonadati</taxon>
        <taxon>Pseudomonadota</taxon>
        <taxon>Betaproteobacteria</taxon>
        <taxon>Rhodocyclales</taxon>
        <taxon>Zoogloeaceae</taxon>
        <taxon>Zoogloea</taxon>
    </lineage>
</organism>
<dbReference type="InterPro" id="IPR043129">
    <property type="entry name" value="ATPase_NBD"/>
</dbReference>
<comment type="caution">
    <text evidence="4">The sequence shown here is derived from an EMBL/GenBank/DDBJ whole genome shotgun (WGS) entry which is preliminary data.</text>
</comment>
<evidence type="ECO:0000256" key="3">
    <source>
        <dbReference type="ARBA" id="ARBA00022840"/>
    </source>
</evidence>
<sequence length="454" mass="49008">MPSVTALPPEVGGALFLATPNRRNIRPPLSPRQSMNAAPARACGIDFGTSNSTVGWLRPGAQTLLILEDGKPTLPSAVFFNADEESTHFGRDALAEYLEGYEGRLMRALKSLLGSKLMEGSTEVGGRALPFKDLLASFIGELKRRAEAQAGRGFEQAVFGRPVFFVDGDPSADQRAEDTLAAIARQVGFKEVSFQFEPIGAARHYEAGLDREELVLIADIGGGTADFSLVRLSPERARHVDRKDDLLGNAGLHVGGTDFDRALSLECVMPLLGYRGLMKSGAEVPSGLFFQLATWHTINFAYTRQAFADFQQIYRDAAARRELDRLARLIGQREGHWLALQVEQAKIDLSTASTTRLHLDRLEAGLVHDITAEAFSAATRTLVERVAATVAELLDQAGVARDQVDTLYFTGGASGVPQLRARIAAELPAARSVEGDLFGSIGAGLAVEAARRYG</sequence>
<keyword evidence="3" id="KW-0067">ATP-binding</keyword>
<dbReference type="PROSITE" id="PS01036">
    <property type="entry name" value="HSP70_3"/>
    <property type="match status" value="1"/>
</dbReference>
<protein>
    <submittedName>
        <fullName evidence="4">Heat-shock protein</fullName>
    </submittedName>
</protein>
<dbReference type="PRINTS" id="PR00301">
    <property type="entry name" value="HEATSHOCK70"/>
</dbReference>
<comment type="similarity">
    <text evidence="1">Belongs to the heat shock protein 70 family.</text>
</comment>
<dbReference type="PANTHER" id="PTHR19375">
    <property type="entry name" value="HEAT SHOCK PROTEIN 70KDA"/>
    <property type="match status" value="1"/>
</dbReference>
<dbReference type="SUPFAM" id="SSF53067">
    <property type="entry name" value="Actin-like ATPase domain"/>
    <property type="match status" value="2"/>
</dbReference>
<evidence type="ECO:0000313" key="4">
    <source>
        <dbReference type="EMBL" id="GLT24726.1"/>
    </source>
</evidence>
<dbReference type="Proteomes" id="UP001157167">
    <property type="component" value="Unassembled WGS sequence"/>
</dbReference>
<dbReference type="InterPro" id="IPR042054">
    <property type="entry name" value="YegD-like"/>
</dbReference>
<reference evidence="5" key="1">
    <citation type="journal article" date="2019" name="Int. J. Syst. Evol. Microbiol.">
        <title>The Global Catalogue of Microorganisms (GCM) 10K type strain sequencing project: providing services to taxonomists for standard genome sequencing and annotation.</title>
        <authorList>
            <consortium name="The Broad Institute Genomics Platform"/>
            <consortium name="The Broad Institute Genome Sequencing Center for Infectious Disease"/>
            <person name="Wu L."/>
            <person name="Ma J."/>
        </authorList>
    </citation>
    <scope>NUCLEOTIDE SEQUENCE [LARGE SCALE GENOMIC DNA]</scope>
    <source>
        <strain evidence="5">NBRC 102407</strain>
    </source>
</reference>
<accession>A0ABQ6FHK0</accession>
<gene>
    <name evidence="4" type="primary">yegD</name>
    <name evidence="4" type="ORF">GCM10007933_42200</name>
</gene>
<evidence type="ECO:0000256" key="2">
    <source>
        <dbReference type="ARBA" id="ARBA00022741"/>
    </source>
</evidence>
<evidence type="ECO:0000313" key="5">
    <source>
        <dbReference type="Proteomes" id="UP001157167"/>
    </source>
</evidence>
<dbReference type="Pfam" id="PF00012">
    <property type="entry name" value="HSP70"/>
    <property type="match status" value="2"/>
</dbReference>
<name>A0ABQ6FHK0_9RHOO</name>
<dbReference type="CDD" id="cd10231">
    <property type="entry name" value="ASKHA_NBD_HSP70_YegD-like"/>
    <property type="match status" value="1"/>
</dbReference>
<keyword evidence="2" id="KW-0547">Nucleotide-binding</keyword>
<evidence type="ECO:0000256" key="1">
    <source>
        <dbReference type="ARBA" id="ARBA00007381"/>
    </source>
</evidence>
<dbReference type="Gene3D" id="3.90.640.10">
    <property type="entry name" value="Actin, Chain A, domain 4"/>
    <property type="match status" value="2"/>
</dbReference>